<comment type="caution">
    <text evidence="1">The sequence shown here is derived from an EMBL/GenBank/DDBJ whole genome shotgun (WGS) entry which is preliminary data.</text>
</comment>
<dbReference type="Proteomes" id="UP000297872">
    <property type="component" value="Unassembled WGS sequence"/>
</dbReference>
<protein>
    <submittedName>
        <fullName evidence="1">Uncharacterized protein</fullName>
    </submittedName>
</protein>
<proteinExistence type="predicted"/>
<sequence length="140" mass="16069">MVKYKTHILNMWIATCALLLSTIILHHHHMGQVCFIEQQCQYDGNINDEHTAHHEKDNKGCNIHQMHQFISNGKNIKSIYKHLDYDGNMLVALLPSSIQLTPCYKIVISKWQQKTMAIKLGASVNSSLRGPPFSYFISFL</sequence>
<dbReference type="RefSeq" id="WP_134842758.1">
    <property type="nucleotide sequence ID" value="NZ_SGVY01000005.1"/>
</dbReference>
<organism evidence="1 2">
    <name type="scientific">Segatella hominis</name>
    <dbReference type="NCBI Taxonomy" id="2518605"/>
    <lineage>
        <taxon>Bacteria</taxon>
        <taxon>Pseudomonadati</taxon>
        <taxon>Bacteroidota</taxon>
        <taxon>Bacteroidia</taxon>
        <taxon>Bacteroidales</taxon>
        <taxon>Prevotellaceae</taxon>
        <taxon>Segatella</taxon>
    </lineage>
</organism>
<evidence type="ECO:0000313" key="2">
    <source>
        <dbReference type="Proteomes" id="UP000297872"/>
    </source>
</evidence>
<dbReference type="GeneID" id="302994321"/>
<keyword evidence="2" id="KW-1185">Reference proteome</keyword>
<reference evidence="1 2" key="1">
    <citation type="submission" date="2019-02" db="EMBL/GenBank/DDBJ databases">
        <title>Draft Genome Sequence of the Prevotella sp. BCRC 81118, Isolated from Human Feces.</title>
        <authorList>
            <person name="Huang C.-H."/>
        </authorList>
    </citation>
    <scope>NUCLEOTIDE SEQUENCE [LARGE SCALE GENOMIC DNA]</scope>
    <source>
        <strain evidence="1 2">BCRC 81118</strain>
    </source>
</reference>
<accession>A0A4Y8VV40</accession>
<dbReference type="EMBL" id="SGVY01000005">
    <property type="protein sequence ID" value="TFH84121.1"/>
    <property type="molecule type" value="Genomic_DNA"/>
</dbReference>
<name>A0A4Y8VV40_9BACT</name>
<dbReference type="OrthoDB" id="1079282at2"/>
<evidence type="ECO:0000313" key="1">
    <source>
        <dbReference type="EMBL" id="TFH84121.1"/>
    </source>
</evidence>
<dbReference type="AlphaFoldDB" id="A0A4Y8VV40"/>
<gene>
    <name evidence="1" type="ORF">EXN75_03285</name>
</gene>